<feature type="domain" description="Cytochrome c-552/4" evidence="4">
    <location>
        <begin position="208"/>
        <end position="247"/>
    </location>
</feature>
<protein>
    <submittedName>
        <fullName evidence="5">Cytochrome c3 family protein</fullName>
    </submittedName>
</protein>
<feature type="transmembrane region" description="Helical" evidence="2">
    <location>
        <begin position="21"/>
        <end position="44"/>
    </location>
</feature>
<keyword evidence="6" id="KW-1185">Reference proteome</keyword>
<dbReference type="RefSeq" id="WP_401229470.1">
    <property type="nucleotide sequence ID" value="NZ_JBIUVY010000003.1"/>
</dbReference>
<keyword evidence="2" id="KW-0812">Transmembrane</keyword>
<keyword evidence="2" id="KW-0472">Membrane</keyword>
<dbReference type="InterPro" id="IPR010177">
    <property type="entry name" value="Paired_CXXCH_1"/>
</dbReference>
<accession>A0ABW8DEW5</accession>
<dbReference type="SMART" id="SM00028">
    <property type="entry name" value="TPR"/>
    <property type="match status" value="3"/>
</dbReference>
<evidence type="ECO:0000313" key="5">
    <source>
        <dbReference type="EMBL" id="MFJ2285725.1"/>
    </source>
</evidence>
<evidence type="ECO:0000256" key="2">
    <source>
        <dbReference type="SAM" id="Phobius"/>
    </source>
</evidence>
<evidence type="ECO:0000256" key="1">
    <source>
        <dbReference type="ARBA" id="ARBA00022729"/>
    </source>
</evidence>
<keyword evidence="1" id="KW-0732">Signal</keyword>
<name>A0ABW8DEW5_9PSED</name>
<dbReference type="Gene3D" id="1.10.1130.10">
    <property type="entry name" value="Flavocytochrome C3, Chain A"/>
    <property type="match status" value="2"/>
</dbReference>
<dbReference type="SUPFAM" id="SSF48452">
    <property type="entry name" value="TPR-like"/>
    <property type="match status" value="1"/>
</dbReference>
<dbReference type="Gene3D" id="1.25.40.10">
    <property type="entry name" value="Tetratricopeptide repeat domain"/>
    <property type="match status" value="1"/>
</dbReference>
<dbReference type="Gene3D" id="1.25.10.10">
    <property type="entry name" value="Leucine-rich Repeat Variant"/>
    <property type="match status" value="1"/>
</dbReference>
<dbReference type="InterPro" id="IPR019734">
    <property type="entry name" value="TPR_rpt"/>
</dbReference>
<dbReference type="SUPFAM" id="SSF48695">
    <property type="entry name" value="Multiheme cytochromes"/>
    <property type="match status" value="1"/>
</dbReference>
<dbReference type="InterPro" id="IPR011990">
    <property type="entry name" value="TPR-like_helical_dom_sf"/>
</dbReference>
<organism evidence="5 6">
    <name type="scientific">Pseudomonas iridis</name>
    <dbReference type="NCBI Taxonomy" id="2710587"/>
    <lineage>
        <taxon>Bacteria</taxon>
        <taxon>Pseudomonadati</taxon>
        <taxon>Pseudomonadota</taxon>
        <taxon>Gammaproteobacteria</taxon>
        <taxon>Pseudomonadales</taxon>
        <taxon>Pseudomonadaceae</taxon>
        <taxon>Pseudomonas</taxon>
    </lineage>
</organism>
<evidence type="ECO:0000259" key="3">
    <source>
        <dbReference type="Pfam" id="PF09699"/>
    </source>
</evidence>
<dbReference type="PANTHER" id="PTHR35038:SF8">
    <property type="entry name" value="C-TYPE POLYHEME CYTOCHROME OMCC"/>
    <property type="match status" value="1"/>
</dbReference>
<gene>
    <name evidence="5" type="ORF">ACIOUF_05015</name>
</gene>
<evidence type="ECO:0000313" key="6">
    <source>
        <dbReference type="Proteomes" id="UP001617296"/>
    </source>
</evidence>
<dbReference type="InterPro" id="IPR036280">
    <property type="entry name" value="Multihaem_cyt_sf"/>
</dbReference>
<sequence>MPKNATKKPISGKSSVRSKGLFNHLYFSFIGLLLLVAGVLLYIAQTSQEPVIKLPVVAEKPVEKPTTQAAPAFFVDEQQCIGCHHEQGKDWQGSHHQLAMQTATGQSVLGNFNNTTFKGEKDTTRFFRKDDDFWVNTVDGDGKTKDFKVAYAFGVAPLQQYLLETDGGRLQALGVAWNTERNRWFHIYPGQGVDFEDSLHWSKPGQNANFMCVECHTTGFKRNFDADKNSFNSQWNSLGVGCQACHGPASNHLLWRNKDDTSTAPINAGFEINLSKADNATQVDICARCHARRAPLSDDQKHGKPLMDAYLPSALTRELYELDGKIKGEVFEHGSFVQSKMFAKGVRCSNCHNPHSNELKAQGNSVCLQCHNPGGKTTVPGVDGAGLQAKNYDSPEHHHHQPGQPGSQCIDCHMPGKLFMGNDLRHDHSFTLPGPTLANSIGIPDACLGCHIKLPAKQVVEQYKTWYAQPQNATQDYARSLWQVRSAQPGAAATLFEQLESTQLASIRRATLLAELPNYPSQRALESSSKALRDPEPQVREAAVNVVAAQLPPSQRLDLLGALLQDPILAVRIATARALLGNMQQLGHFQSSFDKAIAEYETVQLSLQERAEANLNLAMLYQANGHTVQVEHYLRTAIDRDPDFLPAFITLVQWLDANQRMPEASTLLSEKLKKKPRSAMLQFTQGLALVRRNQPVAALKALREANRLEPENARYAYVLAISLQDRGDQKGSRQLLESTLKRHPENREVRMALVAQLRDEGEMQQMKARIEELKAINPGDPALQPSNLR</sequence>
<dbReference type="InterPro" id="IPR051829">
    <property type="entry name" value="Multiheme_Cytochr_ET"/>
</dbReference>
<reference evidence="5 6" key="1">
    <citation type="submission" date="2024-10" db="EMBL/GenBank/DDBJ databases">
        <title>The Natural Products Discovery Center: Release of the First 8490 Sequenced Strains for Exploring Actinobacteria Biosynthetic Diversity.</title>
        <authorList>
            <person name="Kalkreuter E."/>
            <person name="Kautsar S.A."/>
            <person name="Yang D."/>
            <person name="Bader C.D."/>
            <person name="Teijaro C.N."/>
            <person name="Fluegel L."/>
            <person name="Davis C.M."/>
            <person name="Simpson J.R."/>
            <person name="Lauterbach L."/>
            <person name="Steele A.D."/>
            <person name="Gui C."/>
            <person name="Meng S."/>
            <person name="Li G."/>
            <person name="Viehrig K."/>
            <person name="Ye F."/>
            <person name="Su P."/>
            <person name="Kiefer A.F."/>
            <person name="Nichols A."/>
            <person name="Cepeda A.J."/>
            <person name="Yan W."/>
            <person name="Fan B."/>
            <person name="Jiang Y."/>
            <person name="Adhikari A."/>
            <person name="Zheng C.-J."/>
            <person name="Schuster L."/>
            <person name="Cowan T.M."/>
            <person name="Smanski M.J."/>
            <person name="Chevrette M.G."/>
            <person name="De Carvalho L.P.S."/>
            <person name="Shen B."/>
        </authorList>
    </citation>
    <scope>NUCLEOTIDE SEQUENCE [LARGE SCALE GENOMIC DNA]</scope>
    <source>
        <strain evidence="5 6">NPDC087689</strain>
    </source>
</reference>
<proteinExistence type="predicted"/>
<feature type="domain" description="Doubled CXXCH motif" evidence="3">
    <location>
        <begin position="342"/>
        <end position="373"/>
    </location>
</feature>
<dbReference type="EMBL" id="JBIUVY010000003">
    <property type="protein sequence ID" value="MFJ2285725.1"/>
    <property type="molecule type" value="Genomic_DNA"/>
</dbReference>
<comment type="caution">
    <text evidence="5">The sequence shown here is derived from an EMBL/GenBank/DDBJ whole genome shotgun (WGS) entry which is preliminary data.</text>
</comment>
<dbReference type="Pfam" id="PF13435">
    <property type="entry name" value="Cytochrome_C554"/>
    <property type="match status" value="1"/>
</dbReference>
<dbReference type="Proteomes" id="UP001617296">
    <property type="component" value="Unassembled WGS sequence"/>
</dbReference>
<dbReference type="InterPro" id="IPR023155">
    <property type="entry name" value="Cyt_c-552/4"/>
</dbReference>
<dbReference type="PANTHER" id="PTHR35038">
    <property type="entry name" value="DISSIMILATORY SULFITE REDUCTASE SIRA"/>
    <property type="match status" value="1"/>
</dbReference>
<dbReference type="InterPro" id="IPR011989">
    <property type="entry name" value="ARM-like"/>
</dbReference>
<evidence type="ECO:0000259" key="4">
    <source>
        <dbReference type="Pfam" id="PF13435"/>
    </source>
</evidence>
<keyword evidence="2" id="KW-1133">Transmembrane helix</keyword>
<dbReference type="Pfam" id="PF09699">
    <property type="entry name" value="Paired_CXXCH_1"/>
    <property type="match status" value="1"/>
</dbReference>